<keyword evidence="1" id="KW-1133">Transmembrane helix</keyword>
<feature type="non-terminal residue" evidence="3">
    <location>
        <position position="325"/>
    </location>
</feature>
<dbReference type="EMBL" id="JACYCD010000047">
    <property type="protein sequence ID" value="KAF8710640.1"/>
    <property type="molecule type" value="Genomic_DNA"/>
</dbReference>
<dbReference type="GO" id="GO:0055088">
    <property type="term" value="P:lipid homeostasis"/>
    <property type="evidence" value="ECO:0007669"/>
    <property type="project" value="InterPro"/>
</dbReference>
<dbReference type="InterPro" id="IPR034804">
    <property type="entry name" value="SQR/QFR_C/D"/>
</dbReference>
<protein>
    <recommendedName>
        <fullName evidence="2">Mitochondrial adapter protein MCP1 transmembrane domain-containing protein</fullName>
    </recommendedName>
</protein>
<evidence type="ECO:0000313" key="3">
    <source>
        <dbReference type="EMBL" id="KAF8710640.1"/>
    </source>
</evidence>
<dbReference type="GO" id="GO:0016020">
    <property type="term" value="C:membrane"/>
    <property type="evidence" value="ECO:0007669"/>
    <property type="project" value="InterPro"/>
</dbReference>
<organism evidence="3 4">
    <name type="scientific">Rhizoctonia solani</name>
    <dbReference type="NCBI Taxonomy" id="456999"/>
    <lineage>
        <taxon>Eukaryota</taxon>
        <taxon>Fungi</taxon>
        <taxon>Dikarya</taxon>
        <taxon>Basidiomycota</taxon>
        <taxon>Agaricomycotina</taxon>
        <taxon>Agaricomycetes</taxon>
        <taxon>Cantharellales</taxon>
        <taxon>Ceratobasidiaceae</taxon>
        <taxon>Rhizoctonia</taxon>
    </lineage>
</organism>
<reference evidence="3" key="1">
    <citation type="submission" date="2020-09" db="EMBL/GenBank/DDBJ databases">
        <title>Comparative genome analyses of four rice-infecting Rhizoctonia solani isolates reveal extensive enrichment of homogalacturonan modification genes.</title>
        <authorList>
            <person name="Lee D.-Y."/>
            <person name="Jeon J."/>
            <person name="Kim K.-T."/>
            <person name="Cheong K."/>
            <person name="Song H."/>
            <person name="Choi G."/>
            <person name="Ko J."/>
            <person name="Opiyo S.O."/>
            <person name="Zuo S."/>
            <person name="Madhav S."/>
            <person name="Lee Y.-H."/>
            <person name="Wang G.-L."/>
        </authorList>
    </citation>
    <scope>NUCLEOTIDE SEQUENCE</scope>
    <source>
        <strain evidence="3">AG1-IA WGL</strain>
    </source>
</reference>
<dbReference type="PANTHER" id="PTHR38409:SF1">
    <property type="entry name" value="MITOCHONDRIAL ADAPTER PROTEIN MCP1"/>
    <property type="match status" value="1"/>
</dbReference>
<gene>
    <name evidence="3" type="ORF">RHS03_02195</name>
</gene>
<evidence type="ECO:0000259" key="2">
    <source>
        <dbReference type="Pfam" id="PF07950"/>
    </source>
</evidence>
<dbReference type="Proteomes" id="UP000602905">
    <property type="component" value="Unassembled WGS sequence"/>
</dbReference>
<dbReference type="InterPro" id="IPR039960">
    <property type="entry name" value="MCP1"/>
</dbReference>
<dbReference type="PANTHER" id="PTHR38409">
    <property type="entry name" value="MDM10-COMPLEMENTING PROTEIN 1"/>
    <property type="match status" value="1"/>
</dbReference>
<dbReference type="OrthoDB" id="10259513at2759"/>
<accession>A0A8H7HVX4</accession>
<dbReference type="SUPFAM" id="SSF81343">
    <property type="entry name" value="Fumarate reductase respiratory complex transmembrane subunits"/>
    <property type="match status" value="1"/>
</dbReference>
<proteinExistence type="predicted"/>
<feature type="transmembrane region" description="Helical" evidence="1">
    <location>
        <begin position="250"/>
        <end position="272"/>
    </location>
</feature>
<evidence type="ECO:0000313" key="4">
    <source>
        <dbReference type="Proteomes" id="UP000602905"/>
    </source>
</evidence>
<feature type="domain" description="Mitochondrial adapter protein MCP1 transmembrane" evidence="2">
    <location>
        <begin position="222"/>
        <end position="283"/>
    </location>
</feature>
<sequence>MRFAFVEFGAQHGQVDYSELMTPGWADKGGLYTVEEIEDLGAWELASIELMHTASRSLRLPTAIENAIFRAIMEAKDAARTTYPSVLRGLTYAQHLPTPFITTFMLIHLSAPALASIGGTDVANQVMLLGREYYHGVPQEKLLVFLPITIHVGASLLKRVLKLGRRLVVRSEKKGNRTVEESANNGTNSLTPSNVLVRTGYPLLLMLIPHIATHRLIPSSPVPPISSISPSELDYTFVHFGLRNWPIRSWLMYAVLVGAGITHVIHGMPVVWRQTALKLLKKTRAIHSESRIGTSWYISPKVGGPIYIPFDGDENDLRVPDVGVL</sequence>
<evidence type="ECO:0000256" key="1">
    <source>
        <dbReference type="SAM" id="Phobius"/>
    </source>
</evidence>
<keyword evidence="1" id="KW-0812">Transmembrane</keyword>
<keyword evidence="1" id="KW-0472">Membrane</keyword>
<name>A0A8H7HVX4_9AGAM</name>
<dbReference type="AlphaFoldDB" id="A0A8H7HVX4"/>
<dbReference type="Pfam" id="PF07950">
    <property type="entry name" value="MCP1_TM"/>
    <property type="match status" value="1"/>
</dbReference>
<dbReference type="InterPro" id="IPR012472">
    <property type="entry name" value="MCP1_TM"/>
</dbReference>
<dbReference type="Gene3D" id="1.20.1300.10">
    <property type="entry name" value="Fumarate reductase/succinate dehydrogenase, transmembrane subunit"/>
    <property type="match status" value="1"/>
</dbReference>
<comment type="caution">
    <text evidence="3">The sequence shown here is derived from an EMBL/GenBank/DDBJ whole genome shotgun (WGS) entry which is preliminary data.</text>
</comment>